<dbReference type="EMBL" id="JAPDRQ010000251">
    <property type="protein sequence ID" value="KAJ9651527.1"/>
    <property type="molecule type" value="Genomic_DNA"/>
</dbReference>
<keyword evidence="2" id="KW-1185">Reference proteome</keyword>
<gene>
    <name evidence="1" type="ORF">H2198_009195</name>
</gene>
<comment type="caution">
    <text evidence="1">The sequence shown here is derived from an EMBL/GenBank/DDBJ whole genome shotgun (WGS) entry which is preliminary data.</text>
</comment>
<organism evidence="1 2">
    <name type="scientific">Neophaeococcomyces mojaviensis</name>
    <dbReference type="NCBI Taxonomy" id="3383035"/>
    <lineage>
        <taxon>Eukaryota</taxon>
        <taxon>Fungi</taxon>
        <taxon>Dikarya</taxon>
        <taxon>Ascomycota</taxon>
        <taxon>Pezizomycotina</taxon>
        <taxon>Eurotiomycetes</taxon>
        <taxon>Chaetothyriomycetidae</taxon>
        <taxon>Chaetothyriales</taxon>
        <taxon>Chaetothyriales incertae sedis</taxon>
        <taxon>Neophaeococcomyces</taxon>
    </lineage>
</organism>
<sequence length="482" mass="52491">MEAPGAYTGMLWEYGPTDQCYINTTVEAPCQQGYVPQYSVNASSIKDIQTAVRFANKHDLYLVIKNTGHDHLGRSSGGNGFSIWTHYLKGRTWHDSFVPVNAPKDVSGQPAVTLQAGEQWVDVYHAAATERRIVVGGHARTVGSAGGWLTGGGHSAWSNIYGLGIDNVLEVDVITPTGELVTLNPYTNQDHFWAIRGGGGCAFGIVTHVTYKTHPEPDHIQAVLVQVNATTNETLKEALSATLKALDIATAAGYTGYGYINQLNTESLFPAGFGAILLKPNGDDESFFAAAAPFLKINNSNGISSLAFPLIYPRWIDYINVYLTDQNIAQNVVDASRLLTPSVIHNETANEALVDMMIEHGAGLNFIGRVNTTGRSNTAVHPAWAESIGVLSFGTNWEDEAPFEEKQFKRQLLVAQSERLGEIFGPTGGTYINEANPFEPDWQNVFWGSNYARLLGIKRSIDPTNLFVCNRCVGTDIVFEAS</sequence>
<evidence type="ECO:0000313" key="1">
    <source>
        <dbReference type="EMBL" id="KAJ9651527.1"/>
    </source>
</evidence>
<evidence type="ECO:0000313" key="2">
    <source>
        <dbReference type="Proteomes" id="UP001172386"/>
    </source>
</evidence>
<accession>A0ACC2ZV29</accession>
<dbReference type="Proteomes" id="UP001172386">
    <property type="component" value="Unassembled WGS sequence"/>
</dbReference>
<name>A0ACC2ZV29_9EURO</name>
<reference evidence="1" key="1">
    <citation type="submission" date="2022-10" db="EMBL/GenBank/DDBJ databases">
        <title>Culturing micro-colonial fungi from biological soil crusts in the Mojave desert and describing Neophaeococcomyces mojavensis, and introducing the new genera and species Taxawa tesnikishii.</title>
        <authorList>
            <person name="Kurbessoian T."/>
            <person name="Stajich J.E."/>
        </authorList>
    </citation>
    <scope>NUCLEOTIDE SEQUENCE</scope>
    <source>
        <strain evidence="1">JES_112</strain>
    </source>
</reference>
<proteinExistence type="predicted"/>
<protein>
    <submittedName>
        <fullName evidence="1">Uncharacterized protein</fullName>
    </submittedName>
</protein>